<dbReference type="PROSITE" id="PS50181">
    <property type="entry name" value="FBOX"/>
    <property type="match status" value="1"/>
</dbReference>
<dbReference type="InterPro" id="IPR001810">
    <property type="entry name" value="F-box_dom"/>
</dbReference>
<gene>
    <name evidence="2" type="ORF">Daesc_006696</name>
</gene>
<reference evidence="2 3" key="1">
    <citation type="journal article" date="2024" name="Front Chem Biol">
        <title>Unveiling the potential of Daldinia eschscholtzii MFLUCC 19-0629 through bioactivity and bioinformatics studies for enhanced sustainable agriculture production.</title>
        <authorList>
            <person name="Brooks S."/>
            <person name="Weaver J.A."/>
            <person name="Klomchit A."/>
            <person name="Alharthi S.A."/>
            <person name="Onlamun T."/>
            <person name="Nurani R."/>
            <person name="Vong T.K."/>
            <person name="Alberti F."/>
            <person name="Greco C."/>
        </authorList>
    </citation>
    <scope>NUCLEOTIDE SEQUENCE [LARGE SCALE GENOMIC DNA]</scope>
    <source>
        <strain evidence="2">MFLUCC 19-0629</strain>
    </source>
</reference>
<dbReference type="Proteomes" id="UP001369815">
    <property type="component" value="Unassembled WGS sequence"/>
</dbReference>
<comment type="caution">
    <text evidence="2">The sequence shown here is derived from an EMBL/GenBank/DDBJ whole genome shotgun (WGS) entry which is preliminary data.</text>
</comment>
<protein>
    <recommendedName>
        <fullName evidence="1">F-box domain-containing protein</fullName>
    </recommendedName>
</protein>
<dbReference type="SUPFAM" id="SSF81383">
    <property type="entry name" value="F-box domain"/>
    <property type="match status" value="1"/>
</dbReference>
<accession>A0AAX6MI85</accession>
<evidence type="ECO:0000313" key="3">
    <source>
        <dbReference type="Proteomes" id="UP001369815"/>
    </source>
</evidence>
<dbReference type="CDD" id="cd09917">
    <property type="entry name" value="F-box_SF"/>
    <property type="match status" value="1"/>
</dbReference>
<evidence type="ECO:0000313" key="2">
    <source>
        <dbReference type="EMBL" id="KAK6952163.1"/>
    </source>
</evidence>
<dbReference type="InterPro" id="IPR036047">
    <property type="entry name" value="F-box-like_dom_sf"/>
</dbReference>
<sequence length="866" mass="98671">MPTKSRFCPLCDVLVDVWINPHDNLTVANPDYRLNWLQSVRALRTRRGLEEPFITGVGWLDIEGDVISPLEYDSSYHDYEPEQDLHHDFATHQVGYPQPIPVEYWCYVIHDACWELLRDRVDRRHRVSANNLARHLFALLFNTPINAESETLAPGHDYGHASQFHPRSRKLDNRYFTRVNSTSYSFITGDITEEFVPDEESLEDEVKFLQACFLPSPSVIHREYSEPDPFLLLPRELIVLVLIHLPSRDICNLRLASRYAADLSSPKLLDQMFWSSRFDPDFEMGFVFAGPSNPRPGEPADWRTLYLKVVQDPAVNAAPSTEKVDPIDIWNPSIPKVFPEWCFIPCPPQNFNLCLNMNFGGTNGGLLRSLTRIDAFMGKYRSVLTGILFSYIDGSERFYGRKSFRNNVNDLGETPAIRKGFPIDGPRGEVITKITVDHRANRIEAIAITTSLGREEQFRLYGRESTQGVEPNSYVLQAEPGMCFETFYAKIQSPLGHFQNFSAQCRPINLDTPLSSPEKLDVTHHIPLSSEILAPAEDMLTYPGGFAITTADLSRLRRIRVSVRNIKDVSSSRCITGLWLEYHDSTMPTIVGQWVEESGSFEIPPGDRISEVITWHDHANQHNEVKYGPLKKLKFRTTHGIIKEFEECHGGAEICLEYRENAYETLVSPTSYENCLESSILWGYNHEWDHIHAFYTPKVDKAGSRLLMGSASYSPPSWSVAQRVFMRDTYEDGSPNPVIGIQAKFRKVTGEIVGLCFIYEDGRSQTLGIGGTRPNRILYMNFLTTSGRKIEFSRASVERMSSRVLNRTIYILDRSYPDQHSVVGANLYQVPEGAGALAGFWAMPRRHEDLRYGRFGPIFESHNEDA</sequence>
<evidence type="ECO:0000259" key="1">
    <source>
        <dbReference type="PROSITE" id="PS50181"/>
    </source>
</evidence>
<dbReference type="EMBL" id="JBANMG010000006">
    <property type="protein sequence ID" value="KAK6952163.1"/>
    <property type="molecule type" value="Genomic_DNA"/>
</dbReference>
<organism evidence="2 3">
    <name type="scientific">Daldinia eschscholtzii</name>
    <dbReference type="NCBI Taxonomy" id="292717"/>
    <lineage>
        <taxon>Eukaryota</taxon>
        <taxon>Fungi</taxon>
        <taxon>Dikarya</taxon>
        <taxon>Ascomycota</taxon>
        <taxon>Pezizomycotina</taxon>
        <taxon>Sordariomycetes</taxon>
        <taxon>Xylariomycetidae</taxon>
        <taxon>Xylariales</taxon>
        <taxon>Hypoxylaceae</taxon>
        <taxon>Daldinia</taxon>
    </lineage>
</organism>
<name>A0AAX6MI85_9PEZI</name>
<keyword evidence="3" id="KW-1185">Reference proteome</keyword>
<proteinExistence type="predicted"/>
<dbReference type="AlphaFoldDB" id="A0AAX6MI85"/>
<feature type="domain" description="F-box" evidence="1">
    <location>
        <begin position="227"/>
        <end position="277"/>
    </location>
</feature>